<dbReference type="EMBL" id="CP017479">
    <property type="protein sequence ID" value="AOW10722.1"/>
    <property type="molecule type" value="Genomic_DNA"/>
</dbReference>
<dbReference type="KEGG" id="fgl:EM308_15145"/>
<reference evidence="1 2" key="1">
    <citation type="submission" date="2016-10" db="EMBL/GenBank/DDBJ databases">
        <title>Flavobacterium gilvum sp. nov., isolated from stream water.</title>
        <authorList>
            <person name="Shin S.-K."/>
            <person name="Cho Y.-J."/>
            <person name="Yi H."/>
        </authorList>
    </citation>
    <scope>NUCLEOTIDE SEQUENCE [LARGE SCALE GENOMIC DNA]</scope>
    <source>
        <strain evidence="1 2">EM1308</strain>
    </source>
</reference>
<organism evidence="1 2">
    <name type="scientific">Flavobacterium gilvum</name>
    <dbReference type="NCBI Taxonomy" id="1492737"/>
    <lineage>
        <taxon>Bacteria</taxon>
        <taxon>Pseudomonadati</taxon>
        <taxon>Bacteroidota</taxon>
        <taxon>Flavobacteriia</taxon>
        <taxon>Flavobacteriales</taxon>
        <taxon>Flavobacteriaceae</taxon>
        <taxon>Flavobacterium</taxon>
    </lineage>
</organism>
<keyword evidence="2" id="KW-1185">Reference proteome</keyword>
<sequence length="199" mass="23516">MTKTEVIKKLYFHLEETLSEEALKIILENDIRVENFFVIHSGIYFDKLKSENKILDYSLQHTIKIGEKERVHIDLRFVDNQGEINYVELKHFSISRNRGNGRRLSFYTSNSESGRKVGIVGDCLKLHLLKNQEFLEENSNLFCVAFITPKPNLIDLQKMILNLESYPEIENWELKFPVEFENQKQDLGFLVYEDYFASR</sequence>
<evidence type="ECO:0000313" key="2">
    <source>
        <dbReference type="Proteomes" id="UP000175968"/>
    </source>
</evidence>
<protein>
    <submittedName>
        <fullName evidence="1">Uncharacterized protein</fullName>
    </submittedName>
</protein>
<gene>
    <name evidence="1" type="ORF">EM308_15145</name>
</gene>
<dbReference type="Proteomes" id="UP000175968">
    <property type="component" value="Chromosome"/>
</dbReference>
<evidence type="ECO:0000313" key="1">
    <source>
        <dbReference type="EMBL" id="AOW10722.1"/>
    </source>
</evidence>
<proteinExistence type="predicted"/>
<accession>A0AAC9N6V2</accession>
<dbReference type="RefSeq" id="WP_035634894.1">
    <property type="nucleotide sequence ID" value="NZ_CP017479.1"/>
</dbReference>
<name>A0AAC9N6V2_9FLAO</name>
<dbReference type="AlphaFoldDB" id="A0AAC9N6V2"/>